<feature type="transmembrane region" description="Helical" evidence="6">
    <location>
        <begin position="321"/>
        <end position="344"/>
    </location>
</feature>
<evidence type="ECO:0000313" key="8">
    <source>
        <dbReference type="EMBL" id="SVA32647.1"/>
    </source>
</evidence>
<name>A0A381UZ49_9ZZZZ</name>
<proteinExistence type="predicted"/>
<sequence>MINTKFKKWAVLQSIHHPKRTLASALIITLIMGFGLQHFVIEDDMMKMIPKTVKSRVVWEEVKDEFGNTDLIFVAFGIEGQSLFQSSSMSDLWDFTKALEALPEVNEVRSLTNLNKMENEDGFLLIDDLVSAENLSTEEIVEIKNYLLKNEKLKKRVIAQNHDFFNIIVIPNINVSEQVSVAKIIATAEELLSEYDLHFGGPSYLIGIVGKLVRADALSLIRIGLLMMVVILLASLRSFAGVLMILSVIVLSLIGMMGSMGWIRGLTGSERFVFSIMNTSMPIILMTIANSDSVHFLTKFFKKLRITNDKAKAIEQSIDSLMLPIFLTSLTTAAAFLSLVFAPIEYMTGYGVSIAIGISWAWILSVTVLPSLIMMKDWRLNSRAIRKPGLLEHVVDKLGSKIIKMPRGILIGGLLLVAIGIYGIKQVTTEVNMYSFFKKGNKIRDSLEFLDKKMLGSMDLEFLINGDMKDPELLHQISQLQDYVEKYPSVSMTISIADVIKQMHRTVMDDDPDYETVPVEQEKVNNLYTMYSMSGDPEDLSALVDYEYSKGLVTAILKNVSTQRSVLFVNDIEQFVDKNFTRYKDVTATGQVVVLRDMVELVIKSSVISICVSIIVITFIAAIFFKHLGWGILAVIPLSAAVILNFGFMGILKIDLNHVTALLSSVIIGVGVDFAIHYISQYRRLARAKVAVETRSHRVIDEVGYPIILDALSNMAFGALLFSEFVPLQHMGGLMVFAMFSTSFGTLTILASLLELTGRRKKVMKKLLGEQ</sequence>
<dbReference type="PANTHER" id="PTHR33406">
    <property type="entry name" value="MEMBRANE PROTEIN MJ1562-RELATED"/>
    <property type="match status" value="1"/>
</dbReference>
<gene>
    <name evidence="8" type="ORF">METZ01_LOCUS85501</name>
</gene>
<accession>A0A381UZ49</accession>
<dbReference type="Pfam" id="PF03176">
    <property type="entry name" value="MMPL"/>
    <property type="match status" value="2"/>
</dbReference>
<reference evidence="8" key="1">
    <citation type="submission" date="2018-05" db="EMBL/GenBank/DDBJ databases">
        <authorList>
            <person name="Lanie J.A."/>
            <person name="Ng W.-L."/>
            <person name="Kazmierczak K.M."/>
            <person name="Andrzejewski T.M."/>
            <person name="Davidsen T.M."/>
            <person name="Wayne K.J."/>
            <person name="Tettelin H."/>
            <person name="Glass J.I."/>
            <person name="Rusch D."/>
            <person name="Podicherti R."/>
            <person name="Tsui H.-C.T."/>
            <person name="Winkler M.E."/>
        </authorList>
    </citation>
    <scope>NUCLEOTIDE SEQUENCE</scope>
</reference>
<evidence type="ECO:0000259" key="7">
    <source>
        <dbReference type="Pfam" id="PF03176"/>
    </source>
</evidence>
<dbReference type="PANTHER" id="PTHR33406:SF13">
    <property type="entry name" value="MEMBRANE PROTEIN YDFJ"/>
    <property type="match status" value="1"/>
</dbReference>
<dbReference type="EMBL" id="UINC01007316">
    <property type="protein sequence ID" value="SVA32647.1"/>
    <property type="molecule type" value="Genomic_DNA"/>
</dbReference>
<organism evidence="8">
    <name type="scientific">marine metagenome</name>
    <dbReference type="NCBI Taxonomy" id="408172"/>
    <lineage>
        <taxon>unclassified sequences</taxon>
        <taxon>metagenomes</taxon>
        <taxon>ecological metagenomes</taxon>
    </lineage>
</organism>
<keyword evidence="2" id="KW-1003">Cell membrane</keyword>
<protein>
    <recommendedName>
        <fullName evidence="7">Membrane transport protein MMPL domain-containing protein</fullName>
    </recommendedName>
</protein>
<feature type="transmembrane region" description="Helical" evidence="6">
    <location>
        <begin position="243"/>
        <end position="263"/>
    </location>
</feature>
<feature type="transmembrane region" description="Helical" evidence="6">
    <location>
        <begin position="734"/>
        <end position="756"/>
    </location>
</feature>
<feature type="transmembrane region" description="Helical" evidence="6">
    <location>
        <begin position="350"/>
        <end position="373"/>
    </location>
</feature>
<evidence type="ECO:0000256" key="5">
    <source>
        <dbReference type="ARBA" id="ARBA00023136"/>
    </source>
</evidence>
<feature type="transmembrane region" description="Helical" evidence="6">
    <location>
        <begin position="606"/>
        <end position="625"/>
    </location>
</feature>
<comment type="subcellular location">
    <subcellularLocation>
        <location evidence="1">Cell membrane</location>
        <topology evidence="1">Multi-pass membrane protein</topology>
    </subcellularLocation>
</comment>
<keyword evidence="5 6" id="KW-0472">Membrane</keyword>
<dbReference type="InterPro" id="IPR004869">
    <property type="entry name" value="MMPL_dom"/>
</dbReference>
<evidence type="ECO:0000256" key="6">
    <source>
        <dbReference type="SAM" id="Phobius"/>
    </source>
</evidence>
<feature type="domain" description="Membrane transport protein MMPL" evidence="7">
    <location>
        <begin position="115"/>
        <end position="375"/>
    </location>
</feature>
<evidence type="ECO:0000256" key="3">
    <source>
        <dbReference type="ARBA" id="ARBA00022692"/>
    </source>
</evidence>
<feature type="transmembrane region" description="Helical" evidence="6">
    <location>
        <begin position="21"/>
        <end position="41"/>
    </location>
</feature>
<dbReference type="AlphaFoldDB" id="A0A381UZ49"/>
<keyword evidence="3 6" id="KW-0812">Transmembrane</keyword>
<evidence type="ECO:0000256" key="1">
    <source>
        <dbReference type="ARBA" id="ARBA00004651"/>
    </source>
</evidence>
<dbReference type="GO" id="GO:0005886">
    <property type="term" value="C:plasma membrane"/>
    <property type="evidence" value="ECO:0007669"/>
    <property type="project" value="UniProtKB-SubCell"/>
</dbReference>
<keyword evidence="4 6" id="KW-1133">Transmembrane helix</keyword>
<feature type="transmembrane region" description="Helical" evidence="6">
    <location>
        <begin position="632"/>
        <end position="652"/>
    </location>
</feature>
<dbReference type="SUPFAM" id="SSF82866">
    <property type="entry name" value="Multidrug efflux transporter AcrB transmembrane domain"/>
    <property type="match status" value="2"/>
</dbReference>
<dbReference type="InterPro" id="IPR050545">
    <property type="entry name" value="Mycobact_MmpL"/>
</dbReference>
<evidence type="ECO:0000256" key="4">
    <source>
        <dbReference type="ARBA" id="ARBA00022989"/>
    </source>
</evidence>
<feature type="transmembrane region" description="Helical" evidence="6">
    <location>
        <begin position="217"/>
        <end position="236"/>
    </location>
</feature>
<dbReference type="Gene3D" id="1.20.1640.10">
    <property type="entry name" value="Multidrug efflux transporter AcrB transmembrane domain"/>
    <property type="match status" value="2"/>
</dbReference>
<feature type="domain" description="Membrane transport protein MMPL" evidence="7">
    <location>
        <begin position="569"/>
        <end position="761"/>
    </location>
</feature>
<evidence type="ECO:0000256" key="2">
    <source>
        <dbReference type="ARBA" id="ARBA00022475"/>
    </source>
</evidence>
<feature type="transmembrane region" description="Helical" evidence="6">
    <location>
        <begin position="658"/>
        <end position="679"/>
    </location>
</feature>
<feature type="transmembrane region" description="Helical" evidence="6">
    <location>
        <begin position="407"/>
        <end position="424"/>
    </location>
</feature>